<evidence type="ECO:0000313" key="1">
    <source>
        <dbReference type="EMBL" id="KWX10851.1"/>
    </source>
</evidence>
<name>A0A132NL46_9ACTN</name>
<dbReference type="PATRIC" id="fig|1469144.9.peg.5461"/>
<dbReference type="EMBL" id="JYIK01000220">
    <property type="protein sequence ID" value="KWX10851.1"/>
    <property type="molecule type" value="Genomic_DNA"/>
</dbReference>
<protein>
    <recommendedName>
        <fullName evidence="3">ATP/GTP-binding protein</fullName>
    </recommendedName>
</protein>
<organism evidence="1 2">
    <name type="scientific">Carbonactinospora thermoautotrophica</name>
    <dbReference type="NCBI Taxonomy" id="1469144"/>
    <lineage>
        <taxon>Bacteria</taxon>
        <taxon>Bacillati</taxon>
        <taxon>Actinomycetota</taxon>
        <taxon>Actinomycetes</taxon>
        <taxon>Kitasatosporales</taxon>
        <taxon>Carbonactinosporaceae</taxon>
        <taxon>Carbonactinospora</taxon>
    </lineage>
</organism>
<sequence length="143" mass="16127">MRGTADGHVEVLRYPRGVVLVVAGVPGAGKSTLLHRLFPISGAEQAPVWLPGDVLVVDSEQARNRWRQHLGPRVPYRLYRPLVHLTNLWSTLRALRRGATVVLHDCGTRRWWRHLVTRAARRPVHVILLDVPPELALAGQRAR</sequence>
<proteinExistence type="predicted"/>
<reference evidence="2" key="1">
    <citation type="submission" date="2015-02" db="EMBL/GenBank/DDBJ databases">
        <title>Physiological reanalysis, assessment of diazotrophy, and genome sequences of multiple isolates of Streptomyces thermoautotrophicus.</title>
        <authorList>
            <person name="MacKellar D.C."/>
            <person name="Lieber L."/>
            <person name="Norman J."/>
            <person name="Bolger A."/>
            <person name="Tobin C."/>
            <person name="Murray J.W."/>
            <person name="Friesen M."/>
            <person name="Prell J."/>
        </authorList>
    </citation>
    <scope>NUCLEOTIDE SEQUENCE [LARGE SCALE GENOMIC DNA]</scope>
    <source>
        <strain evidence="2">UBT1</strain>
    </source>
</reference>
<dbReference type="SUPFAM" id="SSF52540">
    <property type="entry name" value="P-loop containing nucleoside triphosphate hydrolases"/>
    <property type="match status" value="1"/>
</dbReference>
<gene>
    <name evidence="1" type="ORF">TR74_01155</name>
</gene>
<comment type="caution">
    <text evidence="1">The sequence shown here is derived from an EMBL/GenBank/DDBJ whole genome shotgun (WGS) entry which is preliminary data.</text>
</comment>
<dbReference type="InterPro" id="IPR027417">
    <property type="entry name" value="P-loop_NTPase"/>
</dbReference>
<dbReference type="Gene3D" id="3.40.50.300">
    <property type="entry name" value="P-loop containing nucleotide triphosphate hydrolases"/>
    <property type="match status" value="1"/>
</dbReference>
<evidence type="ECO:0000313" key="2">
    <source>
        <dbReference type="Proteomes" id="UP000070598"/>
    </source>
</evidence>
<dbReference type="AlphaFoldDB" id="A0A132NL46"/>
<dbReference type="Pfam" id="PF13671">
    <property type="entry name" value="AAA_33"/>
    <property type="match status" value="1"/>
</dbReference>
<feature type="non-terminal residue" evidence="1">
    <location>
        <position position="143"/>
    </location>
</feature>
<evidence type="ECO:0008006" key="3">
    <source>
        <dbReference type="Google" id="ProtNLM"/>
    </source>
</evidence>
<dbReference type="Proteomes" id="UP000070598">
    <property type="component" value="Unassembled WGS sequence"/>
</dbReference>
<accession>A0A132NL46</accession>